<dbReference type="AlphaFoldDB" id="A0A7W4WAW2"/>
<organism evidence="1 2">
    <name type="scientific">Microbulbifer rhizosphaerae</name>
    <dbReference type="NCBI Taxonomy" id="1562603"/>
    <lineage>
        <taxon>Bacteria</taxon>
        <taxon>Pseudomonadati</taxon>
        <taxon>Pseudomonadota</taxon>
        <taxon>Gammaproteobacteria</taxon>
        <taxon>Cellvibrionales</taxon>
        <taxon>Microbulbiferaceae</taxon>
        <taxon>Microbulbifer</taxon>
    </lineage>
</organism>
<sequence>MVNLGEGYNPAVNNEYTPAILAPLPEDESLLAWTERSTGDIQLRKLDAADQVIANLPSLAGLEVHDAIAIENGFALAIMENDPDIYSPKYCRGEETPDENVCGKMDVVLLNATGDLRARTTLTKKANVDSVGAQFIWWYGHTARLATNGYEVGVYYRSAMSTERPGEAGEVDIHAGDTLKFVDAESGAPVNGGWDWGCSHSWSVRLAHNGFTWAASCHGDAYPNAMRLARFSNLTSPAYTSWLDDSDPTGRALGGLVPSEYGFWFNYIQTEGEDLVLKLGKFEDAQSSMAQTLTVNEAENLDATYPFRAYMAAYAQDKLLLGWRAGGNLIIAVADAISGEIIEGPVTTSLSIDNFQDMKTAANGDVVWAHSGTDGQIKVNRIAACSSGD</sequence>
<evidence type="ECO:0000313" key="2">
    <source>
        <dbReference type="Proteomes" id="UP000535937"/>
    </source>
</evidence>
<proteinExistence type="predicted"/>
<protein>
    <submittedName>
        <fullName evidence="1">Uncharacterized protein</fullName>
    </submittedName>
</protein>
<dbReference type="RefSeq" id="WP_183457372.1">
    <property type="nucleotide sequence ID" value="NZ_JACHWZ010000004.1"/>
</dbReference>
<evidence type="ECO:0000313" key="1">
    <source>
        <dbReference type="EMBL" id="MBB3060201.1"/>
    </source>
</evidence>
<dbReference type="Proteomes" id="UP000535937">
    <property type="component" value="Unassembled WGS sequence"/>
</dbReference>
<dbReference type="EMBL" id="JACHWZ010000004">
    <property type="protein sequence ID" value="MBB3060201.1"/>
    <property type="molecule type" value="Genomic_DNA"/>
</dbReference>
<reference evidence="1 2" key="1">
    <citation type="submission" date="2020-08" db="EMBL/GenBank/DDBJ databases">
        <title>Genomic Encyclopedia of Type Strains, Phase III (KMG-III): the genomes of soil and plant-associated and newly described type strains.</title>
        <authorList>
            <person name="Whitman W."/>
        </authorList>
    </citation>
    <scope>NUCLEOTIDE SEQUENCE [LARGE SCALE GENOMIC DNA]</scope>
    <source>
        <strain evidence="1 2">CECT 8799</strain>
    </source>
</reference>
<keyword evidence="2" id="KW-1185">Reference proteome</keyword>
<comment type="caution">
    <text evidence="1">The sequence shown here is derived from an EMBL/GenBank/DDBJ whole genome shotgun (WGS) entry which is preliminary data.</text>
</comment>
<name>A0A7W4WAW2_9GAMM</name>
<gene>
    <name evidence="1" type="ORF">FHS09_001016</name>
</gene>
<accession>A0A7W4WAW2</accession>